<protein>
    <recommendedName>
        <fullName evidence="13">Alanine racemase</fullName>
        <ecNumber evidence="13">5.1.1.1</ecNumber>
    </recommendedName>
</protein>
<evidence type="ECO:0000256" key="14">
    <source>
        <dbReference type="PIRSR" id="PIRSR600821-50"/>
    </source>
</evidence>
<comment type="similarity">
    <text evidence="11">In the N-terminal section; belongs to the acyltransferase 3 family.</text>
</comment>
<keyword evidence="8" id="KW-0472">Membrane</keyword>
<keyword evidence="6 13" id="KW-0663">Pyridoxal phosphate</keyword>
<feature type="active site" description="Proton acceptor; specific for L-alanine" evidence="13">
    <location>
        <position position="264"/>
    </location>
</feature>
<dbReference type="SUPFAM" id="SSF50621">
    <property type="entry name" value="Alanine racemase C-terminal domain-like"/>
    <property type="match status" value="1"/>
</dbReference>
<dbReference type="InterPro" id="IPR029066">
    <property type="entry name" value="PLP-binding_barrel"/>
</dbReference>
<comment type="subcellular location">
    <subcellularLocation>
        <location evidence="3">Cell membrane</location>
        <topology evidence="3">Multi-pass membrane protein</topology>
    </subcellularLocation>
</comment>
<dbReference type="Gene3D" id="2.40.37.10">
    <property type="entry name" value="Lyase, Ornithine Decarboxylase, Chain A, domain 1"/>
    <property type="match status" value="1"/>
</dbReference>
<dbReference type="GO" id="GO:0005886">
    <property type="term" value="C:plasma membrane"/>
    <property type="evidence" value="ECO:0007669"/>
    <property type="project" value="UniProtKB-SubCell"/>
</dbReference>
<dbReference type="InterPro" id="IPR009006">
    <property type="entry name" value="Ala_racemase/Decarboxylase_C"/>
</dbReference>
<dbReference type="AlphaFoldDB" id="A0A091C7U9"/>
<reference evidence="17 18" key="1">
    <citation type="submission" date="2014-08" db="EMBL/GenBank/DDBJ databases">
        <title>Genome sequence of Tetragenococcus muriaticus.</title>
        <authorList>
            <person name="Chuea-nongthon C."/>
            <person name="Rodtong S."/>
            <person name="Yongsawatdigul J."/>
            <person name="Steele J.L."/>
            <person name="Liu X.-y."/>
            <person name="Speers J."/>
            <person name="Glasner J.D."/>
            <person name="Neeno-Eckwall E.C."/>
        </authorList>
    </citation>
    <scope>NUCLEOTIDE SEQUENCE [LARGE SCALE GENOMIC DNA]</scope>
    <source>
        <strain evidence="17 18">3MR10-3</strain>
    </source>
</reference>
<dbReference type="InterPro" id="IPR011079">
    <property type="entry name" value="Ala_racemase_C"/>
</dbReference>
<evidence type="ECO:0000256" key="15">
    <source>
        <dbReference type="PIRSR" id="PIRSR600821-52"/>
    </source>
</evidence>
<feature type="binding site" evidence="13 15">
    <location>
        <position position="137"/>
    </location>
    <ligand>
        <name>substrate</name>
    </ligand>
</feature>
<evidence type="ECO:0000256" key="12">
    <source>
        <dbReference type="ARBA" id="ARBA00061081"/>
    </source>
</evidence>
<dbReference type="Gene3D" id="3.20.20.10">
    <property type="entry name" value="Alanine racemase"/>
    <property type="match status" value="1"/>
</dbReference>
<dbReference type="UniPathway" id="UPA00042">
    <property type="reaction ID" value="UER00497"/>
</dbReference>
<evidence type="ECO:0000256" key="9">
    <source>
        <dbReference type="ARBA" id="ARBA00023235"/>
    </source>
</evidence>
<dbReference type="GO" id="GO:0030170">
    <property type="term" value="F:pyridoxal phosphate binding"/>
    <property type="evidence" value="ECO:0007669"/>
    <property type="project" value="UniProtKB-UniRule"/>
</dbReference>
<dbReference type="GO" id="GO:0030632">
    <property type="term" value="P:D-alanine biosynthetic process"/>
    <property type="evidence" value="ECO:0007669"/>
    <property type="project" value="UniProtKB-UniRule"/>
</dbReference>
<evidence type="ECO:0000256" key="7">
    <source>
        <dbReference type="ARBA" id="ARBA00022989"/>
    </source>
</evidence>
<dbReference type="GO" id="GO:0046677">
    <property type="term" value="P:response to antibiotic"/>
    <property type="evidence" value="ECO:0007669"/>
    <property type="project" value="UniProtKB-KW"/>
</dbReference>
<evidence type="ECO:0000313" key="17">
    <source>
        <dbReference type="EMBL" id="KFN92994.1"/>
    </source>
</evidence>
<gene>
    <name evidence="17" type="ORF">TMU3MR103_0200</name>
</gene>
<dbReference type="InterPro" id="IPR001608">
    <property type="entry name" value="Ala_racemase_N"/>
</dbReference>
<evidence type="ECO:0000256" key="10">
    <source>
        <dbReference type="ARBA" id="ARBA00023251"/>
    </source>
</evidence>
<feature type="modified residue" description="N6-(pyridoxal phosphate)lysine" evidence="13 14">
    <location>
        <position position="39"/>
    </location>
</feature>
<evidence type="ECO:0000256" key="11">
    <source>
        <dbReference type="ARBA" id="ARBA00060905"/>
    </source>
</evidence>
<feature type="active site" description="Proton acceptor; specific for D-alanine" evidence="13">
    <location>
        <position position="39"/>
    </location>
</feature>
<evidence type="ECO:0000259" key="16">
    <source>
        <dbReference type="SMART" id="SM01005"/>
    </source>
</evidence>
<dbReference type="Pfam" id="PF00842">
    <property type="entry name" value="Ala_racemase_C"/>
    <property type="match status" value="1"/>
</dbReference>
<evidence type="ECO:0000256" key="5">
    <source>
        <dbReference type="ARBA" id="ARBA00022692"/>
    </source>
</evidence>
<dbReference type="InterPro" id="IPR000821">
    <property type="entry name" value="Ala_racemase"/>
</dbReference>
<evidence type="ECO:0000256" key="6">
    <source>
        <dbReference type="ARBA" id="ARBA00022898"/>
    </source>
</evidence>
<dbReference type="EMBL" id="JPVT01000018">
    <property type="protein sequence ID" value="KFN92994.1"/>
    <property type="molecule type" value="Genomic_DNA"/>
</dbReference>
<dbReference type="Pfam" id="PF01168">
    <property type="entry name" value="Ala_racemase_N"/>
    <property type="match status" value="1"/>
</dbReference>
<sequence>MSISYHRPTKVVIDLNAIQQNVIREKEQHPEKEIFAVVKADGYGHGALSVAKAALAAGAEGFCTATLDEAIELRHNEFTQPILILGIIAPSDAPLAAAYNLSVTVAEINWLKEAAKYFQDSSFKLHIHIKADTGMGRIGFLNISEINQAVKWIEQEENFYWEGIFTHFSTADQADTQYFQAQNQCFNDILQALPYQPEYIHTANSATAMWHQDVGNMVRLGIAMYGLNPSGTELETPYPLQPALSLVSEIIQTKKLPKGYGIGYGKTYETKEDEWIATIPIGYADGYTRKLQGFYVLINGESCEVVGRVCMDQIMVRLPREVEEGTQVTLVGKNGGKEITLQDIATYEGTNNYEVACLISTRVPREYVGKG</sequence>
<dbReference type="HAMAP" id="MF_01201">
    <property type="entry name" value="Ala_racemase"/>
    <property type="match status" value="1"/>
</dbReference>
<dbReference type="Proteomes" id="UP000029381">
    <property type="component" value="Unassembled WGS sequence"/>
</dbReference>
<comment type="similarity">
    <text evidence="13">Belongs to the alanine racemase family.</text>
</comment>
<dbReference type="PROSITE" id="PS00395">
    <property type="entry name" value="ALANINE_RACEMASE"/>
    <property type="match status" value="1"/>
</dbReference>
<evidence type="ECO:0000256" key="1">
    <source>
        <dbReference type="ARBA" id="ARBA00000316"/>
    </source>
</evidence>
<dbReference type="PANTHER" id="PTHR30511:SF0">
    <property type="entry name" value="ALANINE RACEMASE, CATABOLIC-RELATED"/>
    <property type="match status" value="1"/>
</dbReference>
<dbReference type="PATRIC" id="fig|1302648.3.peg.187"/>
<accession>A0A091C7U9</accession>
<evidence type="ECO:0000256" key="8">
    <source>
        <dbReference type="ARBA" id="ARBA00023136"/>
    </source>
</evidence>
<dbReference type="PRINTS" id="PR00992">
    <property type="entry name" value="ALARACEMASE"/>
</dbReference>
<comment type="pathway">
    <text evidence="13">Amino-acid biosynthesis; D-alanine biosynthesis; D-alanine from L-alanine: step 1/1.</text>
</comment>
<dbReference type="SMART" id="SM01005">
    <property type="entry name" value="Ala_racemase_C"/>
    <property type="match status" value="1"/>
</dbReference>
<keyword evidence="18" id="KW-1185">Reference proteome</keyword>
<feature type="binding site" evidence="13 15">
    <location>
        <position position="311"/>
    </location>
    <ligand>
        <name>substrate</name>
    </ligand>
</feature>
<feature type="domain" description="Alanine racemase C-terminal" evidence="16">
    <location>
        <begin position="243"/>
        <end position="368"/>
    </location>
</feature>
<evidence type="ECO:0000256" key="13">
    <source>
        <dbReference type="HAMAP-Rule" id="MF_01201"/>
    </source>
</evidence>
<dbReference type="SUPFAM" id="SSF51419">
    <property type="entry name" value="PLP-binding barrel"/>
    <property type="match status" value="1"/>
</dbReference>
<evidence type="ECO:0000256" key="3">
    <source>
        <dbReference type="ARBA" id="ARBA00004651"/>
    </source>
</evidence>
<dbReference type="InterPro" id="IPR020622">
    <property type="entry name" value="Ala_racemase_pyridoxalP-BS"/>
</dbReference>
<dbReference type="GO" id="GO:0005829">
    <property type="term" value="C:cytosol"/>
    <property type="evidence" value="ECO:0007669"/>
    <property type="project" value="TreeGrafter"/>
</dbReference>
<dbReference type="FunFam" id="3.20.20.10:FF:000002">
    <property type="entry name" value="Alanine racemase"/>
    <property type="match status" value="1"/>
</dbReference>
<comment type="caution">
    <text evidence="17">The sequence shown here is derived from an EMBL/GenBank/DDBJ whole genome shotgun (WGS) entry which is preliminary data.</text>
</comment>
<dbReference type="CDD" id="cd00430">
    <property type="entry name" value="PLPDE_III_AR"/>
    <property type="match status" value="1"/>
</dbReference>
<keyword evidence="5" id="KW-0812">Transmembrane</keyword>
<dbReference type="PANTHER" id="PTHR30511">
    <property type="entry name" value="ALANINE RACEMASE"/>
    <property type="match status" value="1"/>
</dbReference>
<keyword evidence="4" id="KW-1003">Cell membrane</keyword>
<dbReference type="RefSeq" id="WP_028790487.1">
    <property type="nucleotide sequence ID" value="NZ_JPVT01000018.1"/>
</dbReference>
<comment type="function">
    <text evidence="13">Catalyzes the interconversion of L-alanine and D-alanine. May also act on other amino acids.</text>
</comment>
<proteinExistence type="inferred from homology"/>
<dbReference type="GO" id="GO:0009252">
    <property type="term" value="P:peptidoglycan biosynthetic process"/>
    <property type="evidence" value="ECO:0007669"/>
    <property type="project" value="TreeGrafter"/>
</dbReference>
<keyword evidence="10" id="KW-0046">Antibiotic resistance</keyword>
<evidence type="ECO:0000256" key="4">
    <source>
        <dbReference type="ARBA" id="ARBA00022475"/>
    </source>
</evidence>
<dbReference type="EC" id="5.1.1.1" evidence="13"/>
<keyword evidence="7" id="KW-1133">Transmembrane helix</keyword>
<dbReference type="NCBIfam" id="TIGR00492">
    <property type="entry name" value="alr"/>
    <property type="match status" value="1"/>
</dbReference>
<comment type="catalytic activity">
    <reaction evidence="1 13">
        <text>L-alanine = D-alanine</text>
        <dbReference type="Rhea" id="RHEA:20249"/>
        <dbReference type="ChEBI" id="CHEBI:57416"/>
        <dbReference type="ChEBI" id="CHEBI:57972"/>
        <dbReference type="EC" id="5.1.1.1"/>
    </reaction>
</comment>
<dbReference type="GO" id="GO:0008784">
    <property type="term" value="F:alanine racemase activity"/>
    <property type="evidence" value="ECO:0007669"/>
    <property type="project" value="UniProtKB-UniRule"/>
</dbReference>
<comment type="similarity">
    <text evidence="12">In the C-terminal section; belongs to the alanine racemase family.</text>
</comment>
<dbReference type="FunFam" id="2.40.37.10:FF:000006">
    <property type="entry name" value="Alanine racemase"/>
    <property type="match status" value="1"/>
</dbReference>
<comment type="cofactor">
    <cofactor evidence="2 13 14">
        <name>pyridoxal 5'-phosphate</name>
        <dbReference type="ChEBI" id="CHEBI:597326"/>
    </cofactor>
</comment>
<keyword evidence="9 13" id="KW-0413">Isomerase</keyword>
<organism evidence="17 18">
    <name type="scientific">Tetragenococcus muriaticus 3MR10-3</name>
    <dbReference type="NCBI Taxonomy" id="1302648"/>
    <lineage>
        <taxon>Bacteria</taxon>
        <taxon>Bacillati</taxon>
        <taxon>Bacillota</taxon>
        <taxon>Bacilli</taxon>
        <taxon>Lactobacillales</taxon>
        <taxon>Enterococcaceae</taxon>
        <taxon>Tetragenococcus</taxon>
    </lineage>
</organism>
<evidence type="ECO:0000256" key="2">
    <source>
        <dbReference type="ARBA" id="ARBA00001933"/>
    </source>
</evidence>
<name>A0A091C7U9_9ENTE</name>
<evidence type="ECO:0000313" key="18">
    <source>
        <dbReference type="Proteomes" id="UP000029381"/>
    </source>
</evidence>